<protein>
    <submittedName>
        <fullName evidence="1">Unannotated protein</fullName>
    </submittedName>
</protein>
<name>A0A6J6KV81_9ZZZZ</name>
<dbReference type="InterPro" id="IPR029033">
    <property type="entry name" value="His_PPase_superfam"/>
</dbReference>
<accession>A0A6J6KV81</accession>
<reference evidence="1" key="1">
    <citation type="submission" date="2020-05" db="EMBL/GenBank/DDBJ databases">
        <authorList>
            <person name="Chiriac C."/>
            <person name="Salcher M."/>
            <person name="Ghai R."/>
            <person name="Kavagutti S V."/>
        </authorList>
    </citation>
    <scope>NUCLEOTIDE SEQUENCE</scope>
</reference>
<dbReference type="InterPro" id="IPR013078">
    <property type="entry name" value="His_Pase_superF_clade-1"/>
</dbReference>
<dbReference type="EMBL" id="CAEZWJ010000016">
    <property type="protein sequence ID" value="CAB4652748.1"/>
    <property type="molecule type" value="Genomic_DNA"/>
</dbReference>
<dbReference type="GO" id="GO:0016791">
    <property type="term" value="F:phosphatase activity"/>
    <property type="evidence" value="ECO:0007669"/>
    <property type="project" value="TreeGrafter"/>
</dbReference>
<evidence type="ECO:0000313" key="1">
    <source>
        <dbReference type="EMBL" id="CAB4652748.1"/>
    </source>
</evidence>
<dbReference type="Pfam" id="PF00300">
    <property type="entry name" value="His_Phos_1"/>
    <property type="match status" value="1"/>
</dbReference>
<dbReference type="Gene3D" id="3.40.50.1240">
    <property type="entry name" value="Phosphoglycerate mutase-like"/>
    <property type="match status" value="1"/>
</dbReference>
<gene>
    <name evidence="1" type="ORF">UFOPK2214_00706</name>
</gene>
<organism evidence="1">
    <name type="scientific">freshwater metagenome</name>
    <dbReference type="NCBI Taxonomy" id="449393"/>
    <lineage>
        <taxon>unclassified sequences</taxon>
        <taxon>metagenomes</taxon>
        <taxon>ecological metagenomes</taxon>
    </lineage>
</organism>
<dbReference type="SUPFAM" id="SSF53254">
    <property type="entry name" value="Phosphoglycerate mutase-like"/>
    <property type="match status" value="1"/>
</dbReference>
<dbReference type="AlphaFoldDB" id="A0A6J6KV81"/>
<dbReference type="GO" id="GO:0005737">
    <property type="term" value="C:cytoplasm"/>
    <property type="evidence" value="ECO:0007669"/>
    <property type="project" value="TreeGrafter"/>
</dbReference>
<dbReference type="CDD" id="cd07067">
    <property type="entry name" value="HP_PGM_like"/>
    <property type="match status" value="1"/>
</dbReference>
<dbReference type="PANTHER" id="PTHR48100">
    <property type="entry name" value="BROAD-SPECIFICITY PHOSPHATASE YOR283W-RELATED"/>
    <property type="match status" value="1"/>
</dbReference>
<dbReference type="InterPro" id="IPR050275">
    <property type="entry name" value="PGM_Phosphatase"/>
</dbReference>
<dbReference type="SMART" id="SM00855">
    <property type="entry name" value="PGAM"/>
    <property type="match status" value="1"/>
</dbReference>
<dbReference type="PANTHER" id="PTHR48100:SF62">
    <property type="entry name" value="GLUCOSYL-3-PHOSPHOGLYCERATE PHOSPHATASE"/>
    <property type="match status" value="1"/>
</dbReference>
<sequence>MTRVYMVRHGQAAAGWNVDPDPALDELGRSQALTVATRLSSLGPLPVMSSPLLRCQQTAFPLATAWKRDVVVEPKVGEIPSPEGYALEDRVVWLREAMAGTWAQVAQRSGAHYTQYVDDLAERISSIQEDTVIFSHFVAINAVIGRATQNDAVMIASLDNCSVTTFDVSGGVLTLLETGGEADTLIR</sequence>
<proteinExistence type="predicted"/>